<evidence type="ECO:0000313" key="2">
    <source>
        <dbReference type="EMBL" id="MPC08668.1"/>
    </source>
</evidence>
<proteinExistence type="predicted"/>
<evidence type="ECO:0000256" key="1">
    <source>
        <dbReference type="SAM" id="MobiDB-lite"/>
    </source>
</evidence>
<gene>
    <name evidence="2" type="ORF">E2C01_001261</name>
</gene>
<keyword evidence="3" id="KW-1185">Reference proteome</keyword>
<protein>
    <submittedName>
        <fullName evidence="2">Uncharacterized protein</fullName>
    </submittedName>
</protein>
<evidence type="ECO:0000313" key="3">
    <source>
        <dbReference type="Proteomes" id="UP000324222"/>
    </source>
</evidence>
<feature type="region of interest" description="Disordered" evidence="1">
    <location>
        <begin position="23"/>
        <end position="70"/>
    </location>
</feature>
<dbReference type="Proteomes" id="UP000324222">
    <property type="component" value="Unassembled WGS sequence"/>
</dbReference>
<dbReference type="EMBL" id="VSRR010000039">
    <property type="protein sequence ID" value="MPC08668.1"/>
    <property type="molecule type" value="Genomic_DNA"/>
</dbReference>
<accession>A0A5B7CHI7</accession>
<dbReference type="AlphaFoldDB" id="A0A5B7CHI7"/>
<sequence length="108" mass="11900">MWAFHGNLWVKGSTFLGYLLPQGPPARKPLPRVRKPNLHLDRGQDRTRALGDPSEPKARMVPLHHGSSDIRTTGDGYGVCSSHKFGPETNLSGRVANVAGLFNCWIIL</sequence>
<comment type="caution">
    <text evidence="2">The sequence shown here is derived from an EMBL/GenBank/DDBJ whole genome shotgun (WGS) entry which is preliminary data.</text>
</comment>
<name>A0A5B7CHI7_PORTR</name>
<feature type="compositionally biased region" description="Basic and acidic residues" evidence="1">
    <location>
        <begin position="38"/>
        <end position="58"/>
    </location>
</feature>
<reference evidence="2 3" key="1">
    <citation type="submission" date="2019-05" db="EMBL/GenBank/DDBJ databases">
        <title>Another draft genome of Portunus trituberculatus and its Hox gene families provides insights of decapod evolution.</title>
        <authorList>
            <person name="Jeong J.-H."/>
            <person name="Song I."/>
            <person name="Kim S."/>
            <person name="Choi T."/>
            <person name="Kim D."/>
            <person name="Ryu S."/>
            <person name="Kim W."/>
        </authorList>
    </citation>
    <scope>NUCLEOTIDE SEQUENCE [LARGE SCALE GENOMIC DNA]</scope>
    <source>
        <tissue evidence="2">Muscle</tissue>
    </source>
</reference>
<organism evidence="2 3">
    <name type="scientific">Portunus trituberculatus</name>
    <name type="common">Swimming crab</name>
    <name type="synonym">Neptunus trituberculatus</name>
    <dbReference type="NCBI Taxonomy" id="210409"/>
    <lineage>
        <taxon>Eukaryota</taxon>
        <taxon>Metazoa</taxon>
        <taxon>Ecdysozoa</taxon>
        <taxon>Arthropoda</taxon>
        <taxon>Crustacea</taxon>
        <taxon>Multicrustacea</taxon>
        <taxon>Malacostraca</taxon>
        <taxon>Eumalacostraca</taxon>
        <taxon>Eucarida</taxon>
        <taxon>Decapoda</taxon>
        <taxon>Pleocyemata</taxon>
        <taxon>Brachyura</taxon>
        <taxon>Eubrachyura</taxon>
        <taxon>Portunoidea</taxon>
        <taxon>Portunidae</taxon>
        <taxon>Portuninae</taxon>
        <taxon>Portunus</taxon>
    </lineage>
</organism>